<accession>A0A0S3SBU4</accession>
<feature type="region of interest" description="Disordered" evidence="1">
    <location>
        <begin position="1"/>
        <end position="47"/>
    </location>
</feature>
<dbReference type="EMBL" id="AP015039">
    <property type="protein sequence ID" value="BAT90300.1"/>
    <property type="molecule type" value="Genomic_DNA"/>
</dbReference>
<evidence type="ECO:0000313" key="2">
    <source>
        <dbReference type="EMBL" id="BAT90300.1"/>
    </source>
</evidence>
<sequence>MPIIKKNRRDGAKDGNKNLPSHFRDDDVGKRDFGRRDGQVGKQKPRIMRPYCDRNREQLNRSRGVSIQAWFQGQHFSEVIRVYFIEITDLSKCGGVLASDGDRVRDTGGGMVDVEGDNLPLGDGCRGRERSSA</sequence>
<gene>
    <name evidence="2" type="primary">Vigan.06G152000</name>
    <name evidence="2" type="ORF">VIGAN_06152000</name>
</gene>
<evidence type="ECO:0000313" key="3">
    <source>
        <dbReference type="Proteomes" id="UP000291084"/>
    </source>
</evidence>
<keyword evidence="3" id="KW-1185">Reference proteome</keyword>
<protein>
    <submittedName>
        <fullName evidence="2">Uncharacterized protein</fullName>
    </submittedName>
</protein>
<dbReference type="AlphaFoldDB" id="A0A0S3SBU4"/>
<dbReference type="Proteomes" id="UP000291084">
    <property type="component" value="Chromosome 6"/>
</dbReference>
<evidence type="ECO:0000256" key="1">
    <source>
        <dbReference type="SAM" id="MobiDB-lite"/>
    </source>
</evidence>
<name>A0A0S3SBU4_PHAAN</name>
<proteinExistence type="predicted"/>
<reference evidence="2 3" key="1">
    <citation type="journal article" date="2015" name="Sci. Rep.">
        <title>The power of single molecule real-time sequencing technology in the de novo assembly of a eukaryotic genome.</title>
        <authorList>
            <person name="Sakai H."/>
            <person name="Naito K."/>
            <person name="Ogiso-Tanaka E."/>
            <person name="Takahashi Y."/>
            <person name="Iseki K."/>
            <person name="Muto C."/>
            <person name="Satou K."/>
            <person name="Teruya K."/>
            <person name="Shiroma A."/>
            <person name="Shimoji M."/>
            <person name="Hirano T."/>
            <person name="Itoh T."/>
            <person name="Kaga A."/>
            <person name="Tomooka N."/>
        </authorList>
    </citation>
    <scope>NUCLEOTIDE SEQUENCE [LARGE SCALE GENOMIC DNA]</scope>
    <source>
        <strain evidence="3">cv. Shumari</strain>
    </source>
</reference>
<feature type="region of interest" description="Disordered" evidence="1">
    <location>
        <begin position="108"/>
        <end position="133"/>
    </location>
</feature>
<organism evidence="2 3">
    <name type="scientific">Vigna angularis var. angularis</name>
    <dbReference type="NCBI Taxonomy" id="157739"/>
    <lineage>
        <taxon>Eukaryota</taxon>
        <taxon>Viridiplantae</taxon>
        <taxon>Streptophyta</taxon>
        <taxon>Embryophyta</taxon>
        <taxon>Tracheophyta</taxon>
        <taxon>Spermatophyta</taxon>
        <taxon>Magnoliopsida</taxon>
        <taxon>eudicotyledons</taxon>
        <taxon>Gunneridae</taxon>
        <taxon>Pentapetalae</taxon>
        <taxon>rosids</taxon>
        <taxon>fabids</taxon>
        <taxon>Fabales</taxon>
        <taxon>Fabaceae</taxon>
        <taxon>Papilionoideae</taxon>
        <taxon>50 kb inversion clade</taxon>
        <taxon>NPAAA clade</taxon>
        <taxon>indigoferoid/millettioid clade</taxon>
        <taxon>Phaseoleae</taxon>
        <taxon>Vigna</taxon>
    </lineage>
</organism>
<feature type="compositionally biased region" description="Basic and acidic residues" evidence="1">
    <location>
        <begin position="9"/>
        <end position="39"/>
    </location>
</feature>